<feature type="region of interest" description="Disordered" evidence="6">
    <location>
        <begin position="300"/>
        <end position="405"/>
    </location>
</feature>
<protein>
    <submittedName>
        <fullName evidence="8">YhjD/YihY/BrkB family envelope integrity protein</fullName>
    </submittedName>
</protein>
<dbReference type="RefSeq" id="WP_378976010.1">
    <property type="nucleotide sequence ID" value="NZ_JBHTBJ010000039.1"/>
</dbReference>
<comment type="subcellular location">
    <subcellularLocation>
        <location evidence="1">Cell membrane</location>
        <topology evidence="1">Multi-pass membrane protein</topology>
    </subcellularLocation>
</comment>
<feature type="transmembrane region" description="Helical" evidence="7">
    <location>
        <begin position="143"/>
        <end position="165"/>
    </location>
</feature>
<keyword evidence="4 7" id="KW-1133">Transmembrane helix</keyword>
<feature type="transmembrane region" description="Helical" evidence="7">
    <location>
        <begin position="177"/>
        <end position="197"/>
    </location>
</feature>
<keyword evidence="9" id="KW-1185">Reference proteome</keyword>
<dbReference type="Pfam" id="PF03631">
    <property type="entry name" value="Virul_fac_BrkB"/>
    <property type="match status" value="1"/>
</dbReference>
<dbReference type="Proteomes" id="UP001596548">
    <property type="component" value="Unassembled WGS sequence"/>
</dbReference>
<evidence type="ECO:0000256" key="1">
    <source>
        <dbReference type="ARBA" id="ARBA00004651"/>
    </source>
</evidence>
<keyword evidence="3 7" id="KW-0812">Transmembrane</keyword>
<feature type="transmembrane region" description="Helical" evidence="7">
    <location>
        <begin position="50"/>
        <end position="70"/>
    </location>
</feature>
<evidence type="ECO:0000313" key="9">
    <source>
        <dbReference type="Proteomes" id="UP001596548"/>
    </source>
</evidence>
<organism evidence="8 9">
    <name type="scientific">Paractinoplanes rhizophilus</name>
    <dbReference type="NCBI Taxonomy" id="1416877"/>
    <lineage>
        <taxon>Bacteria</taxon>
        <taxon>Bacillati</taxon>
        <taxon>Actinomycetota</taxon>
        <taxon>Actinomycetes</taxon>
        <taxon>Micromonosporales</taxon>
        <taxon>Micromonosporaceae</taxon>
        <taxon>Paractinoplanes</taxon>
    </lineage>
</organism>
<evidence type="ECO:0000256" key="5">
    <source>
        <dbReference type="ARBA" id="ARBA00023136"/>
    </source>
</evidence>
<sequence length="405" mass="42698">MDADRGLAALPGWLRPRAALVLASWFGRILLDCAAGLVRIQIFDRAMTLAAQAFTSIFPLLIVFATALGAGHSDEFAEALDLPESSRRLLTDALDERGFGTFSLLSILIVLVSATSLARAMVRAYASVWDVGKVRSGVGAAGRWLLVVLLLSAFVLISRAIGAVAGHLPLAWITDSAALFLADVLITVLVPAMLLGGAVPARRLVPGGLVFGLVMLAVRPAGQIYMPRALRSSDQHYGTIGLAFTYIGWLYVISFCLLGAAVIGQVLATDRSLLGRVIRGEAGLRALSVAVRARQLGAVRHQGVQDHGGQADRGDRPDRVGAGEREIDQEGGAGQDDRDAAGPDLTEHEPAAGDHEDHAEDDVDPPEGGQPDAEQQVGPGALQRLGPDQGQRPDGQVGAAQEHQH</sequence>
<evidence type="ECO:0000256" key="7">
    <source>
        <dbReference type="SAM" id="Phobius"/>
    </source>
</evidence>
<proteinExistence type="predicted"/>
<feature type="transmembrane region" description="Helical" evidence="7">
    <location>
        <begin position="246"/>
        <end position="268"/>
    </location>
</feature>
<evidence type="ECO:0000256" key="4">
    <source>
        <dbReference type="ARBA" id="ARBA00022989"/>
    </source>
</evidence>
<keyword evidence="5 7" id="KW-0472">Membrane</keyword>
<dbReference type="InterPro" id="IPR017039">
    <property type="entry name" value="Virul_fac_BrkB"/>
</dbReference>
<feature type="compositionally biased region" description="Basic and acidic residues" evidence="6">
    <location>
        <begin position="335"/>
        <end position="358"/>
    </location>
</feature>
<comment type="caution">
    <text evidence="8">The sequence shown here is derived from an EMBL/GenBank/DDBJ whole genome shotgun (WGS) entry which is preliminary data.</text>
</comment>
<keyword evidence="2" id="KW-1003">Cell membrane</keyword>
<feature type="transmembrane region" description="Helical" evidence="7">
    <location>
        <begin position="204"/>
        <end position="226"/>
    </location>
</feature>
<accession>A0ABW2I208</accession>
<feature type="transmembrane region" description="Helical" evidence="7">
    <location>
        <begin position="99"/>
        <end position="122"/>
    </location>
</feature>
<dbReference type="EMBL" id="JBHTBJ010000039">
    <property type="protein sequence ID" value="MFC7278894.1"/>
    <property type="molecule type" value="Genomic_DNA"/>
</dbReference>
<gene>
    <name evidence="8" type="ORF">ACFQS1_33435</name>
</gene>
<feature type="compositionally biased region" description="Basic and acidic residues" evidence="6">
    <location>
        <begin position="309"/>
        <end position="328"/>
    </location>
</feature>
<evidence type="ECO:0000313" key="8">
    <source>
        <dbReference type="EMBL" id="MFC7278894.1"/>
    </source>
</evidence>
<name>A0ABW2I208_9ACTN</name>
<evidence type="ECO:0000256" key="3">
    <source>
        <dbReference type="ARBA" id="ARBA00022692"/>
    </source>
</evidence>
<evidence type="ECO:0000256" key="6">
    <source>
        <dbReference type="SAM" id="MobiDB-lite"/>
    </source>
</evidence>
<reference evidence="9" key="1">
    <citation type="journal article" date="2019" name="Int. J. Syst. Evol. Microbiol.">
        <title>The Global Catalogue of Microorganisms (GCM) 10K type strain sequencing project: providing services to taxonomists for standard genome sequencing and annotation.</title>
        <authorList>
            <consortium name="The Broad Institute Genomics Platform"/>
            <consortium name="The Broad Institute Genome Sequencing Center for Infectious Disease"/>
            <person name="Wu L."/>
            <person name="Ma J."/>
        </authorList>
    </citation>
    <scope>NUCLEOTIDE SEQUENCE [LARGE SCALE GENOMIC DNA]</scope>
    <source>
        <strain evidence="9">XZYJT-10</strain>
    </source>
</reference>
<evidence type="ECO:0000256" key="2">
    <source>
        <dbReference type="ARBA" id="ARBA00022475"/>
    </source>
</evidence>